<dbReference type="Proteomes" id="UP001267878">
    <property type="component" value="Unassembled WGS sequence"/>
</dbReference>
<evidence type="ECO:0000313" key="2">
    <source>
        <dbReference type="EMBL" id="MDR7100345.1"/>
    </source>
</evidence>
<dbReference type="RefSeq" id="WP_310055057.1">
    <property type="nucleotide sequence ID" value="NZ_JAVDVW010000002.1"/>
</dbReference>
<organism evidence="2 3">
    <name type="scientific">Agrilutibacter niabensis</name>
    <dbReference type="NCBI Taxonomy" id="380628"/>
    <lineage>
        <taxon>Bacteria</taxon>
        <taxon>Pseudomonadati</taxon>
        <taxon>Pseudomonadota</taxon>
        <taxon>Gammaproteobacteria</taxon>
        <taxon>Lysobacterales</taxon>
        <taxon>Lysobacteraceae</taxon>
        <taxon>Agrilutibacter</taxon>
    </lineage>
</organism>
<name>A0ABU1VS85_9GAMM</name>
<evidence type="ECO:0000256" key="1">
    <source>
        <dbReference type="SAM" id="SignalP"/>
    </source>
</evidence>
<reference evidence="2 3" key="1">
    <citation type="submission" date="2023-07" db="EMBL/GenBank/DDBJ databases">
        <title>Sorghum-associated microbial communities from plants grown in Nebraska, USA.</title>
        <authorList>
            <person name="Schachtman D."/>
        </authorList>
    </citation>
    <scope>NUCLEOTIDE SEQUENCE [LARGE SCALE GENOMIC DNA]</scope>
    <source>
        <strain evidence="2 3">BE187</strain>
    </source>
</reference>
<feature type="chain" id="PRO_5045252802" evidence="1">
    <location>
        <begin position="22"/>
        <end position="186"/>
    </location>
</feature>
<sequence length="186" mass="19862">MLNHWKGGVLLAVALAFPAHAAEPSPPGEECWKATFTEQLSGPVRELRTSGGTSGYINSYDGDFKWIGKPTATMIASEYVFCFSDSLDSGGKLLVNGKWIALDRIGSIRRPPVAFEGAMSSYTSTRHVRDYPALYGIFSAPGKPDSSLEIQLDPLRGTATVAAGSKANGKRTVSYMSGTAVRTTPP</sequence>
<feature type="signal peptide" evidence="1">
    <location>
        <begin position="1"/>
        <end position="21"/>
    </location>
</feature>
<gene>
    <name evidence="2" type="ORF">J2X04_002726</name>
</gene>
<accession>A0ABU1VS85</accession>
<keyword evidence="3" id="KW-1185">Reference proteome</keyword>
<evidence type="ECO:0000313" key="3">
    <source>
        <dbReference type="Proteomes" id="UP001267878"/>
    </source>
</evidence>
<comment type="caution">
    <text evidence="2">The sequence shown here is derived from an EMBL/GenBank/DDBJ whole genome shotgun (WGS) entry which is preliminary data.</text>
</comment>
<protein>
    <submittedName>
        <fullName evidence="2">Uncharacterized protein</fullName>
    </submittedName>
</protein>
<proteinExistence type="predicted"/>
<keyword evidence="1" id="KW-0732">Signal</keyword>
<dbReference type="EMBL" id="JAVDVW010000002">
    <property type="protein sequence ID" value="MDR7100345.1"/>
    <property type="molecule type" value="Genomic_DNA"/>
</dbReference>